<dbReference type="SUPFAM" id="SSF101327">
    <property type="entry name" value="YgfB-like"/>
    <property type="match status" value="1"/>
</dbReference>
<dbReference type="PANTHER" id="PTHR33747:SF1">
    <property type="entry name" value="ADENYLATE CYCLASE-ASSOCIATED CAP C-TERMINAL DOMAIN-CONTAINING PROTEIN"/>
    <property type="match status" value="1"/>
</dbReference>
<accession>A0A1J5TT66</accession>
<dbReference type="InterPro" id="IPR004027">
    <property type="entry name" value="SEC_C_motif"/>
</dbReference>
<organism evidence="1">
    <name type="scientific">mine drainage metagenome</name>
    <dbReference type="NCBI Taxonomy" id="410659"/>
    <lineage>
        <taxon>unclassified sequences</taxon>
        <taxon>metagenomes</taxon>
        <taxon>ecological metagenomes</taxon>
    </lineage>
</organism>
<comment type="caution">
    <text evidence="1">The sequence shown here is derived from an EMBL/GenBank/DDBJ whole genome shotgun (WGS) entry which is preliminary data.</text>
</comment>
<protein>
    <recommendedName>
        <fullName evidence="2">YecA family protein</fullName>
    </recommendedName>
</protein>
<dbReference type="InterPro" id="IPR036255">
    <property type="entry name" value="YgfB-like_sf"/>
</dbReference>
<dbReference type="PANTHER" id="PTHR33747">
    <property type="entry name" value="UPF0225 PROTEIN SCO1677"/>
    <property type="match status" value="1"/>
</dbReference>
<sequence length="248" mass="27850">MPKQESFEEEEVTPALSEQEMDELDSFLMSDATTNEVMLLDCLDGFLTALACGPAMPKPDEWMPRVWGPAAADAPRFESADQAARITDLLKRHMNAIIWSLQQDAEHFEPVFDLQVFEGDEHEYMDGEMWAHGFMTGIDMQRDSWQALFESRHGPVALRPIYLLGAPEITEAEEELVKTPAQREELSKQIPASIGLIYKFWAPQRRTAEIANGKTPATEAPKISRNAPCPCGSGRKYKKCCGATRVED</sequence>
<dbReference type="Pfam" id="PF03695">
    <property type="entry name" value="UPF0149"/>
    <property type="match status" value="1"/>
</dbReference>
<dbReference type="Pfam" id="PF02810">
    <property type="entry name" value="SEC-C"/>
    <property type="match status" value="1"/>
</dbReference>
<dbReference type="NCBIfam" id="TIGR02292">
    <property type="entry name" value="ygfB_yecA"/>
    <property type="match status" value="1"/>
</dbReference>
<name>A0A1J5TT66_9ZZZZ</name>
<gene>
    <name evidence="1" type="ORF">GALL_03210</name>
</gene>
<proteinExistence type="predicted"/>
<dbReference type="AlphaFoldDB" id="A0A1J5TT66"/>
<dbReference type="SUPFAM" id="SSF103642">
    <property type="entry name" value="Sec-C motif"/>
    <property type="match status" value="1"/>
</dbReference>
<dbReference type="Gene3D" id="1.20.120.740">
    <property type="entry name" value="YgfB uncharacterised protein family UPF0149, PF03695"/>
    <property type="match status" value="1"/>
</dbReference>
<dbReference type="Gene3D" id="3.10.450.50">
    <property type="match status" value="1"/>
</dbReference>
<evidence type="ECO:0000313" key="1">
    <source>
        <dbReference type="EMBL" id="OIR19440.1"/>
    </source>
</evidence>
<evidence type="ECO:0008006" key="2">
    <source>
        <dbReference type="Google" id="ProtNLM"/>
    </source>
</evidence>
<dbReference type="InterPro" id="IPR011978">
    <property type="entry name" value="YgfB-like"/>
</dbReference>
<reference evidence="1" key="1">
    <citation type="submission" date="2016-10" db="EMBL/GenBank/DDBJ databases">
        <title>Sequence of Gallionella enrichment culture.</title>
        <authorList>
            <person name="Poehlein A."/>
            <person name="Muehling M."/>
            <person name="Daniel R."/>
        </authorList>
    </citation>
    <scope>NUCLEOTIDE SEQUENCE</scope>
</reference>
<dbReference type="EMBL" id="MLJW01000001">
    <property type="protein sequence ID" value="OIR19440.1"/>
    <property type="molecule type" value="Genomic_DNA"/>
</dbReference>